<protein>
    <submittedName>
        <fullName evidence="1">Uncharacterized protein</fullName>
    </submittedName>
</protein>
<evidence type="ECO:0000313" key="1">
    <source>
        <dbReference type="EMBL" id="SFO08042.1"/>
    </source>
</evidence>
<keyword evidence="2" id="KW-1185">Reference proteome</keyword>
<accession>A0A1I5E988</accession>
<gene>
    <name evidence="1" type="ORF">SAMN05428971_2831</name>
</gene>
<proteinExistence type="predicted"/>
<dbReference type="Proteomes" id="UP000198968">
    <property type="component" value="Unassembled WGS sequence"/>
</dbReference>
<organism evidence="1 2">
    <name type="scientific">Candidatus Pantoea varia</name>
    <dbReference type="NCBI Taxonomy" id="1881036"/>
    <lineage>
        <taxon>Bacteria</taxon>
        <taxon>Pseudomonadati</taxon>
        <taxon>Pseudomonadota</taxon>
        <taxon>Gammaproteobacteria</taxon>
        <taxon>Enterobacterales</taxon>
        <taxon>Erwiniaceae</taxon>
        <taxon>Pantoea</taxon>
    </lineage>
</organism>
<dbReference type="AlphaFoldDB" id="A0A1I5E988"/>
<sequence>MRERGCFECKPRMVSCNVGTDYYVKAGWSRKGVLQRPSLASPIQAASCLHEIIRAIKSPAPQTGSQVNLHSLRT</sequence>
<reference evidence="2" key="1">
    <citation type="submission" date="2016-10" db="EMBL/GenBank/DDBJ databases">
        <authorList>
            <person name="Varghese N."/>
            <person name="Submissions S."/>
        </authorList>
    </citation>
    <scope>NUCLEOTIDE SEQUENCE [LARGE SCALE GENOMIC DNA]</scope>
    <source>
        <strain evidence="2">OV426</strain>
    </source>
</reference>
<name>A0A1I5E988_9GAMM</name>
<evidence type="ECO:0000313" key="2">
    <source>
        <dbReference type="Proteomes" id="UP000198968"/>
    </source>
</evidence>
<dbReference type="EMBL" id="FOVG01000003">
    <property type="protein sequence ID" value="SFO08042.1"/>
    <property type="molecule type" value="Genomic_DNA"/>
</dbReference>